<proteinExistence type="predicted"/>
<dbReference type="SUPFAM" id="SSF101898">
    <property type="entry name" value="NHL repeat"/>
    <property type="match status" value="1"/>
</dbReference>
<dbReference type="InterPro" id="IPR011042">
    <property type="entry name" value="6-blade_b-propeller_TolB-like"/>
</dbReference>
<dbReference type="InterPro" id="IPR050952">
    <property type="entry name" value="TRIM-NHL_E3_ligases"/>
</dbReference>
<dbReference type="AlphaFoldDB" id="C3YVB3"/>
<dbReference type="STRING" id="7739.C3YVB3"/>
<dbReference type="Gene3D" id="2.120.10.30">
    <property type="entry name" value="TolB, C-terminal domain"/>
    <property type="match status" value="2"/>
</dbReference>
<dbReference type="PANTHER" id="PTHR24104">
    <property type="entry name" value="E3 UBIQUITIN-PROTEIN LIGASE NHLRC1-RELATED"/>
    <property type="match status" value="1"/>
</dbReference>
<gene>
    <name evidence="3" type="ORF">BRAFLDRAFT_70288</name>
</gene>
<evidence type="ECO:0000313" key="3">
    <source>
        <dbReference type="EMBL" id="EEN55829.1"/>
    </source>
</evidence>
<organism>
    <name type="scientific">Branchiostoma floridae</name>
    <name type="common">Florida lancelet</name>
    <name type="synonym">Amphioxus</name>
    <dbReference type="NCBI Taxonomy" id="7739"/>
    <lineage>
        <taxon>Eukaryota</taxon>
        <taxon>Metazoa</taxon>
        <taxon>Chordata</taxon>
        <taxon>Cephalochordata</taxon>
        <taxon>Leptocardii</taxon>
        <taxon>Amphioxiformes</taxon>
        <taxon>Branchiostomatidae</taxon>
        <taxon>Branchiostoma</taxon>
    </lineage>
</organism>
<evidence type="ECO:0000256" key="2">
    <source>
        <dbReference type="PROSITE-ProRule" id="PRU00504"/>
    </source>
</evidence>
<reference evidence="3" key="1">
    <citation type="journal article" date="2008" name="Nature">
        <title>The amphioxus genome and the evolution of the chordate karyotype.</title>
        <authorList>
            <consortium name="US DOE Joint Genome Institute (JGI-PGF)"/>
            <person name="Putnam N.H."/>
            <person name="Butts T."/>
            <person name="Ferrier D.E.K."/>
            <person name="Furlong R.F."/>
            <person name="Hellsten U."/>
            <person name="Kawashima T."/>
            <person name="Robinson-Rechavi M."/>
            <person name="Shoguchi E."/>
            <person name="Terry A."/>
            <person name="Yu J.-K."/>
            <person name="Benito-Gutierrez E.L."/>
            <person name="Dubchak I."/>
            <person name="Garcia-Fernandez J."/>
            <person name="Gibson-Brown J.J."/>
            <person name="Grigoriev I.V."/>
            <person name="Horton A.C."/>
            <person name="de Jong P.J."/>
            <person name="Jurka J."/>
            <person name="Kapitonov V.V."/>
            <person name="Kohara Y."/>
            <person name="Kuroki Y."/>
            <person name="Lindquist E."/>
            <person name="Lucas S."/>
            <person name="Osoegawa K."/>
            <person name="Pennacchio L.A."/>
            <person name="Salamov A.A."/>
            <person name="Satou Y."/>
            <person name="Sauka-Spengler T."/>
            <person name="Schmutz J."/>
            <person name="Shin-I T."/>
            <person name="Toyoda A."/>
            <person name="Bronner-Fraser M."/>
            <person name="Fujiyama A."/>
            <person name="Holland L.Z."/>
            <person name="Holland P.W.H."/>
            <person name="Satoh N."/>
            <person name="Rokhsar D.S."/>
        </authorList>
    </citation>
    <scope>NUCLEOTIDE SEQUENCE [LARGE SCALE GENOMIC DNA]</scope>
    <source>
        <strain evidence="3">S238N-H82</strain>
        <tissue evidence="3">Testes</tissue>
    </source>
</reference>
<dbReference type="PROSITE" id="PS51125">
    <property type="entry name" value="NHL"/>
    <property type="match status" value="2"/>
</dbReference>
<dbReference type="FunFam" id="2.120.10.30:FF:000334">
    <property type="entry name" value="Uncharacterized protein"/>
    <property type="match status" value="1"/>
</dbReference>
<dbReference type="InParanoid" id="C3YVB3"/>
<keyword evidence="1" id="KW-0677">Repeat</keyword>
<dbReference type="PANTHER" id="PTHR24104:SF57">
    <property type="entry name" value="BEE-MILK PROTEIN"/>
    <property type="match status" value="1"/>
</dbReference>
<protein>
    <submittedName>
        <fullName evidence="3">Uncharacterized protein</fullName>
    </submittedName>
</protein>
<dbReference type="InterPro" id="IPR001258">
    <property type="entry name" value="NHL_repeat"/>
</dbReference>
<dbReference type="EMBL" id="GG666556">
    <property type="protein sequence ID" value="EEN55829.1"/>
    <property type="molecule type" value="Genomic_DNA"/>
</dbReference>
<accession>C3YVB3</accession>
<dbReference type="Pfam" id="PF01436">
    <property type="entry name" value="NHL"/>
    <property type="match status" value="1"/>
</dbReference>
<dbReference type="FunFam" id="2.120.10.30:FF:000064">
    <property type="entry name" value="Uncharacterized protein"/>
    <property type="match status" value="1"/>
</dbReference>
<dbReference type="eggNOG" id="KOG2177">
    <property type="taxonomic scope" value="Eukaryota"/>
</dbReference>
<sequence>MLSSIFMMASSWKLTATQQEGENVSFLDYVYRLSLGSISTRIHSEADCCEEYSPVLCGKKGWTLVKSVGKRGTDNDDCCWPSCVIVSQDGDVIVADRTDKCLKVFNSQTWELRRKIPLSYKPLCMALCDNNTLVITGDAPNIHVLDYLHGKDKCVIQVTGPVGPVCPSGVAVDSLGRIIVTCRGQGYVLNGNGDVLTILDGESQGQLGDYLHVTTNSKNDIVLSDFFNSCVHVFDSTGRLVKSFGSQGSRDGQLDHPMAICTDGMDNILVADSENHRIAKFSANGDFVEHVATRESSLKFPYAVTMSEDQRQPIVCDCDFNGFIKVFSMDDL</sequence>
<feature type="repeat" description="NHL" evidence="2">
    <location>
        <begin position="65"/>
        <end position="108"/>
    </location>
</feature>
<evidence type="ECO:0000256" key="1">
    <source>
        <dbReference type="ARBA" id="ARBA00022737"/>
    </source>
</evidence>
<name>C3YVB3_BRAFL</name>
<feature type="repeat" description="NHL" evidence="2">
    <location>
        <begin position="241"/>
        <end position="284"/>
    </location>
</feature>
<dbReference type="CDD" id="cd05819">
    <property type="entry name" value="NHL"/>
    <property type="match status" value="1"/>
</dbReference>